<feature type="region of interest" description="Disordered" evidence="1">
    <location>
        <begin position="119"/>
        <end position="140"/>
    </location>
</feature>
<accession>A0A8H4QM09</accession>
<dbReference type="AlphaFoldDB" id="A0A8H4QM09"/>
<dbReference type="GO" id="GO:0005737">
    <property type="term" value="C:cytoplasm"/>
    <property type="evidence" value="ECO:0007669"/>
    <property type="project" value="TreeGrafter"/>
</dbReference>
<name>A0A8H4QM09_9AGAR</name>
<dbReference type="InterPro" id="IPR018824">
    <property type="entry name" value="Conidiation-specific_6"/>
</dbReference>
<evidence type="ECO:0000313" key="2">
    <source>
        <dbReference type="EMBL" id="KAF4613165.1"/>
    </source>
</evidence>
<dbReference type="PANTHER" id="PTHR36576">
    <property type="entry name" value="UPF0654 PROTEIN C11D3.01C-RELATED"/>
    <property type="match status" value="1"/>
</dbReference>
<reference evidence="2 3" key="1">
    <citation type="submission" date="2019-12" db="EMBL/GenBank/DDBJ databases">
        <authorList>
            <person name="Floudas D."/>
            <person name="Bentzer J."/>
            <person name="Ahren D."/>
            <person name="Johansson T."/>
            <person name="Persson P."/>
            <person name="Tunlid A."/>
        </authorList>
    </citation>
    <scope>NUCLEOTIDE SEQUENCE [LARGE SCALE GENOMIC DNA]</scope>
    <source>
        <strain evidence="2 3">CBS 102.39</strain>
    </source>
</reference>
<sequence>MSSNEGNVARGLKATIHNPNTSAEAKESAVNRLQDMGYDAPEQGNVPNNENVGRQSGGSGTSAGRSRITKATGAGDDDGDIDDLMNDIGDVVDENYTNDITAGEPNRVLGGYKATLKNPRVSDEAKQHAQEVLDAADANN</sequence>
<organism evidence="2 3">
    <name type="scientific">Agrocybe pediades</name>
    <dbReference type="NCBI Taxonomy" id="84607"/>
    <lineage>
        <taxon>Eukaryota</taxon>
        <taxon>Fungi</taxon>
        <taxon>Dikarya</taxon>
        <taxon>Basidiomycota</taxon>
        <taxon>Agaricomycotina</taxon>
        <taxon>Agaricomycetes</taxon>
        <taxon>Agaricomycetidae</taxon>
        <taxon>Agaricales</taxon>
        <taxon>Agaricineae</taxon>
        <taxon>Strophariaceae</taxon>
        <taxon>Agrocybe</taxon>
    </lineage>
</organism>
<dbReference type="PANTHER" id="PTHR36576:SF1">
    <property type="entry name" value="UPF0654 PROTEIN C11D3.01C-RELATED"/>
    <property type="match status" value="1"/>
</dbReference>
<proteinExistence type="predicted"/>
<dbReference type="Pfam" id="PF10346">
    <property type="entry name" value="Con-6"/>
    <property type="match status" value="2"/>
</dbReference>
<feature type="region of interest" description="Disordered" evidence="1">
    <location>
        <begin position="1"/>
        <end position="86"/>
    </location>
</feature>
<dbReference type="Proteomes" id="UP000521872">
    <property type="component" value="Unassembled WGS sequence"/>
</dbReference>
<dbReference type="EMBL" id="JAACJL010000046">
    <property type="protein sequence ID" value="KAF4613165.1"/>
    <property type="molecule type" value="Genomic_DNA"/>
</dbReference>
<evidence type="ECO:0000313" key="3">
    <source>
        <dbReference type="Proteomes" id="UP000521872"/>
    </source>
</evidence>
<keyword evidence="3" id="KW-1185">Reference proteome</keyword>
<feature type="compositionally biased region" description="Acidic residues" evidence="1">
    <location>
        <begin position="75"/>
        <end position="86"/>
    </location>
</feature>
<feature type="compositionally biased region" description="Basic and acidic residues" evidence="1">
    <location>
        <begin position="120"/>
        <end position="131"/>
    </location>
</feature>
<gene>
    <name evidence="2" type="ORF">D9613_011107</name>
</gene>
<evidence type="ECO:0008006" key="4">
    <source>
        <dbReference type="Google" id="ProtNLM"/>
    </source>
</evidence>
<comment type="caution">
    <text evidence="2">The sequence shown here is derived from an EMBL/GenBank/DDBJ whole genome shotgun (WGS) entry which is preliminary data.</text>
</comment>
<dbReference type="InterPro" id="IPR052670">
    <property type="entry name" value="UPF0654_domain"/>
</dbReference>
<protein>
    <recommendedName>
        <fullName evidence="4">Conidiation-specific protein 6</fullName>
    </recommendedName>
</protein>
<evidence type="ECO:0000256" key="1">
    <source>
        <dbReference type="SAM" id="MobiDB-lite"/>
    </source>
</evidence>